<dbReference type="InterPro" id="IPR006439">
    <property type="entry name" value="HAD-SF_hydro_IA"/>
</dbReference>
<keyword evidence="2" id="KW-1185">Reference proteome</keyword>
<sequence>MTPEKVLPNKKYKVIFFDLDHTLWDYETNSSETLKELYTQYDLQAKGVISHEHFLKEFREVNAALWVLYDQGLIDSEVIRKERFKKVLTPFGAYDEKLCYEISHEYLNTCPKKGNLMPNAYEVLAYLKEHYALSVITNGFEEIQHLKLASGNLQGFFDHIVTSQKAGHKKPAREIFHYALGLNGIGSHEAIMIGDNLVTDIGGARNAAIDAVYYNPERIRHDQTLDFEIGGLHELYDIL</sequence>
<dbReference type="SUPFAM" id="SSF56784">
    <property type="entry name" value="HAD-like"/>
    <property type="match status" value="1"/>
</dbReference>
<dbReference type="SFLD" id="SFLDG01129">
    <property type="entry name" value="C1.5:_HAD__Beta-PGM__Phosphata"/>
    <property type="match status" value="1"/>
</dbReference>
<dbReference type="OrthoDB" id="9802350at2"/>
<dbReference type="InterPro" id="IPR023198">
    <property type="entry name" value="PGP-like_dom2"/>
</dbReference>
<dbReference type="PANTHER" id="PTHR47478">
    <property type="match status" value="1"/>
</dbReference>
<evidence type="ECO:0000313" key="1">
    <source>
        <dbReference type="EMBL" id="SHH31268.1"/>
    </source>
</evidence>
<evidence type="ECO:0000313" key="2">
    <source>
        <dbReference type="Proteomes" id="UP000184212"/>
    </source>
</evidence>
<organism evidence="1 2">
    <name type="scientific">Chryseolinea serpens</name>
    <dbReference type="NCBI Taxonomy" id="947013"/>
    <lineage>
        <taxon>Bacteria</taxon>
        <taxon>Pseudomonadati</taxon>
        <taxon>Bacteroidota</taxon>
        <taxon>Cytophagia</taxon>
        <taxon>Cytophagales</taxon>
        <taxon>Fulvivirgaceae</taxon>
        <taxon>Chryseolinea</taxon>
    </lineage>
</organism>
<proteinExistence type="predicted"/>
<dbReference type="Gene3D" id="3.40.50.1000">
    <property type="entry name" value="HAD superfamily/HAD-like"/>
    <property type="match status" value="1"/>
</dbReference>
<dbReference type="NCBIfam" id="TIGR01549">
    <property type="entry name" value="HAD-SF-IA-v1"/>
    <property type="match status" value="1"/>
</dbReference>
<dbReference type="SFLD" id="SFLDS00003">
    <property type="entry name" value="Haloacid_Dehalogenase"/>
    <property type="match status" value="1"/>
</dbReference>
<dbReference type="InterPro" id="IPR011951">
    <property type="entry name" value="HAD-SF_hydro_IA_YjjG/PynA"/>
</dbReference>
<dbReference type="AlphaFoldDB" id="A0A1M5RYZ5"/>
<dbReference type="NCBIfam" id="TIGR02254">
    <property type="entry name" value="YjjG_YfnB"/>
    <property type="match status" value="1"/>
</dbReference>
<keyword evidence="1" id="KW-0378">Hydrolase</keyword>
<dbReference type="STRING" id="947013.SAMN04488109_3649"/>
<dbReference type="InterPro" id="IPR052550">
    <property type="entry name" value="Pyrimidine_5'-ntase_YjjG"/>
</dbReference>
<reference evidence="1 2" key="1">
    <citation type="submission" date="2016-11" db="EMBL/GenBank/DDBJ databases">
        <authorList>
            <person name="Jaros S."/>
            <person name="Januszkiewicz K."/>
            <person name="Wedrychowicz H."/>
        </authorList>
    </citation>
    <scope>NUCLEOTIDE SEQUENCE [LARGE SCALE GENOMIC DNA]</scope>
    <source>
        <strain evidence="1 2">DSM 24574</strain>
    </source>
</reference>
<dbReference type="Proteomes" id="UP000184212">
    <property type="component" value="Unassembled WGS sequence"/>
</dbReference>
<accession>A0A1M5RYZ5</accession>
<dbReference type="Gene3D" id="1.10.150.240">
    <property type="entry name" value="Putative phosphatase, domain 2"/>
    <property type="match status" value="1"/>
</dbReference>
<dbReference type="GO" id="GO:0008253">
    <property type="term" value="F:5'-nucleotidase activity"/>
    <property type="evidence" value="ECO:0007669"/>
    <property type="project" value="InterPro"/>
</dbReference>
<protein>
    <submittedName>
        <fullName evidence="1">Putative hydrolase of the HAD superfamily</fullName>
    </submittedName>
</protein>
<dbReference type="InterPro" id="IPR023214">
    <property type="entry name" value="HAD_sf"/>
</dbReference>
<dbReference type="RefSeq" id="WP_073136675.1">
    <property type="nucleotide sequence ID" value="NZ_FQWQ01000002.1"/>
</dbReference>
<dbReference type="Pfam" id="PF13419">
    <property type="entry name" value="HAD_2"/>
    <property type="match status" value="1"/>
</dbReference>
<dbReference type="PANTHER" id="PTHR47478:SF1">
    <property type="entry name" value="PYRIMIDINE 5'-NUCLEOTIDASE YJJG"/>
    <property type="match status" value="1"/>
</dbReference>
<dbReference type="InterPro" id="IPR036412">
    <property type="entry name" value="HAD-like_sf"/>
</dbReference>
<dbReference type="EMBL" id="FQWQ01000002">
    <property type="protein sequence ID" value="SHH31268.1"/>
    <property type="molecule type" value="Genomic_DNA"/>
</dbReference>
<name>A0A1M5RYZ5_9BACT</name>
<gene>
    <name evidence="1" type="ORF">SAMN04488109_3649</name>
</gene>
<dbReference type="InterPro" id="IPR041492">
    <property type="entry name" value="HAD_2"/>
</dbReference>